<dbReference type="Pfam" id="PF04366">
    <property type="entry name" value="Ysc84"/>
    <property type="match status" value="1"/>
</dbReference>
<dbReference type="GO" id="GO:0030479">
    <property type="term" value="C:actin cortical patch"/>
    <property type="evidence" value="ECO:0007669"/>
    <property type="project" value="TreeGrafter"/>
</dbReference>
<feature type="domain" description="SH3" evidence="5">
    <location>
        <begin position="348"/>
        <end position="407"/>
    </location>
</feature>
<evidence type="ECO:0000313" key="6">
    <source>
        <dbReference type="EMBL" id="OBZ83278.1"/>
    </source>
</evidence>
<dbReference type="OrthoDB" id="443981at2759"/>
<feature type="region of interest" description="Disordered" evidence="4">
    <location>
        <begin position="239"/>
        <end position="268"/>
    </location>
</feature>
<dbReference type="PROSITE" id="PS50002">
    <property type="entry name" value="SH3"/>
    <property type="match status" value="1"/>
</dbReference>
<dbReference type="Pfam" id="PF00018">
    <property type="entry name" value="SH3_1"/>
    <property type="match status" value="1"/>
</dbReference>
<dbReference type="InterPro" id="IPR036028">
    <property type="entry name" value="SH3-like_dom_sf"/>
</dbReference>
<dbReference type="InParanoid" id="A0A1C7N2Q1"/>
<comment type="caution">
    <text evidence="6">The sequence shown here is derived from an EMBL/GenBank/DDBJ whole genome shotgun (WGS) entry which is preliminary data.</text>
</comment>
<evidence type="ECO:0000256" key="4">
    <source>
        <dbReference type="SAM" id="MobiDB-lite"/>
    </source>
</evidence>
<dbReference type="FunFam" id="2.30.30.40:FF:000100">
    <property type="entry name" value="SH3 domain-containing YSC84-like protein 1"/>
    <property type="match status" value="1"/>
</dbReference>
<dbReference type="Gene3D" id="2.30.30.40">
    <property type="entry name" value="SH3 Domains"/>
    <property type="match status" value="1"/>
</dbReference>
<evidence type="ECO:0000256" key="2">
    <source>
        <dbReference type="ARBA" id="ARBA00022443"/>
    </source>
</evidence>
<sequence length="407" mass="43211">MKKINNFASGVSSSINSPIPTSLAGECKKAAKILNSFIDPGQGMDKIIPENILVNAKGLAIYTVLKAGFLFSGRAGSGIVVARLPEGGWSAPSCIGTGGIGAGGQIGAELTDFVLVLNTKEAVKTFSQLGNITLGGNVSVAAGPVGRNAEASGSASLKHIAAIYSYSKTRGLFAGVSLEGSVVITRNDANEKFYGQRVTAKELLNGTIPPPPEADALYRALNAKFHTLGTQTYTTRAIDGSPTASISRSNTFKSTNISAPGTLRQPPPLRQQIGGYGAPLQIQQQPYNASPTSPPAYHFTPQTNPNYGQDIKPPVTANYHQPQSYTNNDYTMQAATKRPPPPPPSRKSTEPRARALYAFEGQQPGDLSFREGDIITIVQKTESQDDWWTGKLNGKEGIFPANYVQIE</sequence>
<dbReference type="GO" id="GO:0051666">
    <property type="term" value="P:actin cortical patch localization"/>
    <property type="evidence" value="ECO:0007669"/>
    <property type="project" value="TreeGrafter"/>
</dbReference>
<dbReference type="SUPFAM" id="SSF50044">
    <property type="entry name" value="SH3-domain"/>
    <property type="match status" value="1"/>
</dbReference>
<keyword evidence="2 3" id="KW-0728">SH3 domain</keyword>
<feature type="compositionally biased region" description="Polar residues" evidence="4">
    <location>
        <begin position="242"/>
        <end position="259"/>
    </location>
</feature>
<evidence type="ECO:0000259" key="5">
    <source>
        <dbReference type="PROSITE" id="PS50002"/>
    </source>
</evidence>
<reference evidence="6 7" key="1">
    <citation type="submission" date="2016-03" db="EMBL/GenBank/DDBJ databases">
        <title>Choanephora cucurbitarum.</title>
        <authorList>
            <person name="Min B."/>
            <person name="Park H."/>
            <person name="Park J.-H."/>
            <person name="Shin H.-D."/>
            <person name="Choi I.-G."/>
        </authorList>
    </citation>
    <scope>NUCLEOTIDE SEQUENCE [LARGE SCALE GENOMIC DNA]</scope>
    <source>
        <strain evidence="6 7">KUS-F28377</strain>
    </source>
</reference>
<gene>
    <name evidence="6" type="ORF">A0J61_08676</name>
</gene>
<organism evidence="6 7">
    <name type="scientific">Choanephora cucurbitarum</name>
    <dbReference type="NCBI Taxonomy" id="101091"/>
    <lineage>
        <taxon>Eukaryota</taxon>
        <taxon>Fungi</taxon>
        <taxon>Fungi incertae sedis</taxon>
        <taxon>Mucoromycota</taxon>
        <taxon>Mucoromycotina</taxon>
        <taxon>Mucoromycetes</taxon>
        <taxon>Mucorales</taxon>
        <taxon>Mucorineae</taxon>
        <taxon>Choanephoraceae</taxon>
        <taxon>Choanephoroideae</taxon>
        <taxon>Choanephora</taxon>
    </lineage>
</organism>
<comment type="similarity">
    <text evidence="1">Belongs to the SH3YL1 family.</text>
</comment>
<evidence type="ECO:0000256" key="1">
    <source>
        <dbReference type="ARBA" id="ARBA00007761"/>
    </source>
</evidence>
<protein>
    <recommendedName>
        <fullName evidence="5">SH3 domain-containing protein</fullName>
    </recommendedName>
</protein>
<dbReference type="InterPro" id="IPR001452">
    <property type="entry name" value="SH3_domain"/>
</dbReference>
<dbReference type="GO" id="GO:0035091">
    <property type="term" value="F:phosphatidylinositol binding"/>
    <property type="evidence" value="ECO:0007669"/>
    <property type="project" value="TreeGrafter"/>
</dbReference>
<dbReference type="InterPro" id="IPR033643">
    <property type="entry name" value="SYLF_SH3YL1-like"/>
</dbReference>
<dbReference type="EMBL" id="LUGH01000691">
    <property type="protein sequence ID" value="OBZ83278.1"/>
    <property type="molecule type" value="Genomic_DNA"/>
</dbReference>
<dbReference type="PANTHER" id="PTHR15629">
    <property type="entry name" value="SH3YL1 PROTEIN"/>
    <property type="match status" value="1"/>
</dbReference>
<dbReference type="CDD" id="cd11842">
    <property type="entry name" value="SH3_Ysc84p_like"/>
    <property type="match status" value="1"/>
</dbReference>
<accession>A0A1C7N2Q1</accession>
<dbReference type="InterPro" id="IPR007461">
    <property type="entry name" value="Ysc84_actin-binding"/>
</dbReference>
<evidence type="ECO:0000313" key="7">
    <source>
        <dbReference type="Proteomes" id="UP000093000"/>
    </source>
</evidence>
<evidence type="ECO:0000256" key="3">
    <source>
        <dbReference type="PROSITE-ProRule" id="PRU00192"/>
    </source>
</evidence>
<dbReference type="InterPro" id="IPR051702">
    <property type="entry name" value="SH3_domain_YSC84-like"/>
</dbReference>
<keyword evidence="7" id="KW-1185">Reference proteome</keyword>
<dbReference type="GO" id="GO:0051015">
    <property type="term" value="F:actin filament binding"/>
    <property type="evidence" value="ECO:0007669"/>
    <property type="project" value="TreeGrafter"/>
</dbReference>
<proteinExistence type="inferred from homology"/>
<dbReference type="GO" id="GO:0051017">
    <property type="term" value="P:actin filament bundle assembly"/>
    <property type="evidence" value="ECO:0007669"/>
    <property type="project" value="TreeGrafter"/>
</dbReference>
<dbReference type="Proteomes" id="UP000093000">
    <property type="component" value="Unassembled WGS sequence"/>
</dbReference>
<dbReference type="SMART" id="SM00326">
    <property type="entry name" value="SH3"/>
    <property type="match status" value="1"/>
</dbReference>
<dbReference type="STRING" id="101091.A0A1C7N2Q1"/>
<name>A0A1C7N2Q1_9FUNG</name>
<dbReference type="FunCoup" id="A0A1C7N2Q1">
    <property type="interactions" value="48"/>
</dbReference>
<dbReference type="CDD" id="cd11525">
    <property type="entry name" value="SYLF_SH3YL1_like"/>
    <property type="match status" value="1"/>
</dbReference>
<dbReference type="PANTHER" id="PTHR15629:SF2">
    <property type="entry name" value="SH3 DOMAIN-CONTAINING YSC84-LIKE PROTEIN 1"/>
    <property type="match status" value="1"/>
</dbReference>
<dbReference type="PRINTS" id="PR00452">
    <property type="entry name" value="SH3DOMAIN"/>
</dbReference>
<feature type="region of interest" description="Disordered" evidence="4">
    <location>
        <begin position="300"/>
        <end position="326"/>
    </location>
</feature>
<dbReference type="AlphaFoldDB" id="A0A1C7N2Q1"/>